<dbReference type="InterPro" id="IPR035908">
    <property type="entry name" value="F0_ATP_A_sf"/>
</dbReference>
<dbReference type="Gene3D" id="1.20.120.220">
    <property type="entry name" value="ATP synthase, F0 complex, subunit A"/>
    <property type="match status" value="1"/>
</dbReference>
<organism evidence="13 14">
    <name type="scientific">Streptococcus porcorum</name>
    <dbReference type="NCBI Taxonomy" id="701526"/>
    <lineage>
        <taxon>Bacteria</taxon>
        <taxon>Bacillati</taxon>
        <taxon>Bacillota</taxon>
        <taxon>Bacilli</taxon>
        <taxon>Lactobacillales</taxon>
        <taxon>Streptococcaceae</taxon>
        <taxon>Streptococcus</taxon>
    </lineage>
</organism>
<accession>A0ABV2JC82</accession>
<evidence type="ECO:0000313" key="14">
    <source>
        <dbReference type="Proteomes" id="UP001549037"/>
    </source>
</evidence>
<dbReference type="Pfam" id="PF00119">
    <property type="entry name" value="ATP-synt_A"/>
    <property type="match status" value="1"/>
</dbReference>
<keyword evidence="7 11" id="KW-1133">Transmembrane helix</keyword>
<feature type="transmembrane region" description="Helical" evidence="11">
    <location>
        <begin position="174"/>
        <end position="197"/>
    </location>
</feature>
<name>A0ABV2JC82_9STRE</name>
<sequence length="237" mass="26466">MESSENLVVQFLGIHFDVTILIMSLLVVLSAFLLIYFSTRKMSVKPKGKQNVIEFLYEFVQGAISQNLGKYTKDYSLFFFVIFFFVWFSNSIGLLSKVELGGYNFWTSPTASFGIDLGLALIVALVVHIGAIRKKGMSHYLKGYLGEMPAMLPMTILEQFTNVLSLAVRLFGNIYAGEVVTSLIVNLVGINVFLAPLSFGINLVWTAFSLFIGSIQAYVFIILSSKYVGEKILDEEE</sequence>
<protein>
    <recommendedName>
        <fullName evidence="11 12">ATP synthase subunit a</fullName>
    </recommendedName>
    <alternativeName>
        <fullName evidence="11">ATP synthase F0 sector subunit a</fullName>
    </alternativeName>
    <alternativeName>
        <fullName evidence="11">F-ATPase subunit 6</fullName>
    </alternativeName>
</protein>
<dbReference type="PANTHER" id="PTHR42823:SF3">
    <property type="entry name" value="ATP SYNTHASE SUBUNIT A, CHLOROPLASTIC"/>
    <property type="match status" value="1"/>
</dbReference>
<feature type="transmembrane region" description="Helical" evidence="11">
    <location>
        <begin position="75"/>
        <end position="93"/>
    </location>
</feature>
<evidence type="ECO:0000256" key="7">
    <source>
        <dbReference type="ARBA" id="ARBA00022989"/>
    </source>
</evidence>
<feature type="transmembrane region" description="Helical" evidence="11">
    <location>
        <begin position="203"/>
        <end position="223"/>
    </location>
</feature>
<dbReference type="InterPro" id="IPR000568">
    <property type="entry name" value="ATP_synth_F0_asu"/>
</dbReference>
<keyword evidence="10 11" id="KW-0066">ATP synthesis</keyword>
<dbReference type="PANTHER" id="PTHR42823">
    <property type="entry name" value="ATP SYNTHASE SUBUNIT A, CHLOROPLASTIC"/>
    <property type="match status" value="1"/>
</dbReference>
<dbReference type="HAMAP" id="MF_01393">
    <property type="entry name" value="ATP_synth_a_bact"/>
    <property type="match status" value="1"/>
</dbReference>
<keyword evidence="4 11" id="KW-0138">CF(0)</keyword>
<evidence type="ECO:0000256" key="3">
    <source>
        <dbReference type="ARBA" id="ARBA00022448"/>
    </source>
</evidence>
<comment type="caution">
    <text evidence="13">The sequence shown here is derived from an EMBL/GenBank/DDBJ whole genome shotgun (WGS) entry which is preliminary data.</text>
</comment>
<dbReference type="InterPro" id="IPR045082">
    <property type="entry name" value="ATP_syn_F0_a_bact/chloroplast"/>
</dbReference>
<dbReference type="RefSeq" id="WP_354366934.1">
    <property type="nucleotide sequence ID" value="NZ_JBEPLN010000001.1"/>
</dbReference>
<keyword evidence="5 11" id="KW-0812">Transmembrane</keyword>
<evidence type="ECO:0000313" key="13">
    <source>
        <dbReference type="EMBL" id="MET3633392.1"/>
    </source>
</evidence>
<feature type="transmembrane region" description="Helical" evidence="11">
    <location>
        <begin position="113"/>
        <end position="132"/>
    </location>
</feature>
<proteinExistence type="inferred from homology"/>
<comment type="similarity">
    <text evidence="2 11 12">Belongs to the ATPase A chain family.</text>
</comment>
<keyword evidence="8 11" id="KW-0406">Ion transport</keyword>
<evidence type="ECO:0000256" key="10">
    <source>
        <dbReference type="ARBA" id="ARBA00023310"/>
    </source>
</evidence>
<evidence type="ECO:0000256" key="5">
    <source>
        <dbReference type="ARBA" id="ARBA00022692"/>
    </source>
</evidence>
<reference evidence="13 14" key="1">
    <citation type="submission" date="2024-06" db="EMBL/GenBank/DDBJ databases">
        <title>Genomic Encyclopedia of Type Strains, Phase IV (KMG-IV): sequencing the most valuable type-strain genomes for metagenomic binning, comparative biology and taxonomic classification.</title>
        <authorList>
            <person name="Goeker M."/>
        </authorList>
    </citation>
    <scope>NUCLEOTIDE SEQUENCE [LARGE SCALE GENOMIC DNA]</scope>
    <source>
        <strain evidence="13 14">DSM 28302</strain>
    </source>
</reference>
<dbReference type="PROSITE" id="PS00449">
    <property type="entry name" value="ATPASE_A"/>
    <property type="match status" value="1"/>
</dbReference>
<dbReference type="CDD" id="cd00310">
    <property type="entry name" value="ATP-synt_Fo_a_6"/>
    <property type="match status" value="1"/>
</dbReference>
<comment type="subcellular location">
    <subcellularLocation>
        <location evidence="11 12">Cell membrane</location>
        <topology evidence="11 12">Multi-pass membrane protein</topology>
    </subcellularLocation>
    <subcellularLocation>
        <location evidence="1">Membrane</location>
        <topology evidence="1">Multi-pass membrane protein</topology>
    </subcellularLocation>
</comment>
<evidence type="ECO:0000256" key="9">
    <source>
        <dbReference type="ARBA" id="ARBA00023136"/>
    </source>
</evidence>
<dbReference type="SUPFAM" id="SSF81336">
    <property type="entry name" value="F1F0 ATP synthase subunit A"/>
    <property type="match status" value="1"/>
</dbReference>
<evidence type="ECO:0000256" key="6">
    <source>
        <dbReference type="ARBA" id="ARBA00022781"/>
    </source>
</evidence>
<keyword evidence="9 11" id="KW-0472">Membrane</keyword>
<dbReference type="Proteomes" id="UP001549037">
    <property type="component" value="Unassembled WGS sequence"/>
</dbReference>
<keyword evidence="14" id="KW-1185">Reference proteome</keyword>
<evidence type="ECO:0000256" key="1">
    <source>
        <dbReference type="ARBA" id="ARBA00004141"/>
    </source>
</evidence>
<dbReference type="NCBIfam" id="NF004479">
    <property type="entry name" value="PRK05815.1-4"/>
    <property type="match status" value="1"/>
</dbReference>
<evidence type="ECO:0000256" key="11">
    <source>
        <dbReference type="HAMAP-Rule" id="MF_01393"/>
    </source>
</evidence>
<keyword evidence="3 11" id="KW-0813">Transport</keyword>
<comment type="function">
    <text evidence="11 12">Key component of the proton channel; it plays a direct role in the translocation of protons across the membrane.</text>
</comment>
<dbReference type="InterPro" id="IPR023011">
    <property type="entry name" value="ATP_synth_F0_asu_AS"/>
</dbReference>
<evidence type="ECO:0000256" key="12">
    <source>
        <dbReference type="RuleBase" id="RU000483"/>
    </source>
</evidence>
<evidence type="ECO:0000256" key="8">
    <source>
        <dbReference type="ARBA" id="ARBA00023065"/>
    </source>
</evidence>
<dbReference type="PRINTS" id="PR00123">
    <property type="entry name" value="ATPASEA"/>
</dbReference>
<feature type="transmembrane region" description="Helical" evidence="11">
    <location>
        <begin position="12"/>
        <end position="37"/>
    </location>
</feature>
<keyword evidence="6 11" id="KW-0375">Hydrogen ion transport</keyword>
<gene>
    <name evidence="11" type="primary">atpB</name>
    <name evidence="13" type="ORF">ABID28_000022</name>
</gene>
<keyword evidence="11" id="KW-1003">Cell membrane</keyword>
<evidence type="ECO:0000256" key="2">
    <source>
        <dbReference type="ARBA" id="ARBA00006810"/>
    </source>
</evidence>
<evidence type="ECO:0000256" key="4">
    <source>
        <dbReference type="ARBA" id="ARBA00022547"/>
    </source>
</evidence>
<dbReference type="EMBL" id="JBEPLN010000001">
    <property type="protein sequence ID" value="MET3633392.1"/>
    <property type="molecule type" value="Genomic_DNA"/>
</dbReference>
<dbReference type="NCBIfam" id="TIGR01131">
    <property type="entry name" value="ATP_synt_6_or_A"/>
    <property type="match status" value="1"/>
</dbReference>